<feature type="region of interest" description="Disordered" evidence="1">
    <location>
        <begin position="114"/>
        <end position="195"/>
    </location>
</feature>
<evidence type="ECO:0000313" key="3">
    <source>
        <dbReference type="Proteomes" id="UP000022910"/>
    </source>
</evidence>
<name>A0A015JN56_RHIIW</name>
<sequence>MISATGLFSSRNNNNNYLIAGRPFLKHKSLMHPAHTTNHVEYPKPKNSANSLRYPNSNSSHSSKNERKGQSANRSSITKNSLSTENPNGVFVMRNKIQISGTNNNPLSLITKKCSREVDRSSRSSTIHNSKSSENNLRLTNSKKYSTEAENSRSSTIHNSKSSGNSLRLVNSKKRSTEGENSRISTIHNSNNVENNSRPVKRTIEIVNDSRSINSKTRSLEIKNPNSVEDGLGINKKRSIGTGNSRIIPTTHNPMQRSGNEVSRGTTINNLNRVENNSRLANPRKRSIEVENCSSIANPQKRARVENQNNRSTTHNLVQGGSTKINIRAATNRSIVVNSSSNLVQRNGTGNDSRTADPQHSRKLVNSLLPAEFDRFSTQALNKKVKNKDLTKSEWENIRLIKAALINLVESSQKYNRIEAGKLVWSKINEWVYNTFYPDLNKYLDKKRINRENADLVIKAIMDYYVSRHDRYNRRIRKTE</sequence>
<feature type="compositionally biased region" description="Polar residues" evidence="1">
    <location>
        <begin position="241"/>
        <end position="262"/>
    </location>
</feature>
<feature type="compositionally biased region" description="Polar residues" evidence="1">
    <location>
        <begin position="123"/>
        <end position="144"/>
    </location>
</feature>
<feature type="region of interest" description="Disordered" evidence="1">
    <location>
        <begin position="340"/>
        <end position="359"/>
    </location>
</feature>
<feature type="region of interest" description="Disordered" evidence="1">
    <location>
        <begin position="232"/>
        <end position="262"/>
    </location>
</feature>
<organism evidence="2 3">
    <name type="scientific">Rhizophagus irregularis (strain DAOM 197198w)</name>
    <name type="common">Glomus intraradices</name>
    <dbReference type="NCBI Taxonomy" id="1432141"/>
    <lineage>
        <taxon>Eukaryota</taxon>
        <taxon>Fungi</taxon>
        <taxon>Fungi incertae sedis</taxon>
        <taxon>Mucoromycota</taxon>
        <taxon>Glomeromycotina</taxon>
        <taxon>Glomeromycetes</taxon>
        <taxon>Glomerales</taxon>
        <taxon>Glomeraceae</taxon>
        <taxon>Rhizophagus</taxon>
    </lineage>
</organism>
<dbReference type="HOGENOM" id="CLU_568753_0_0_1"/>
<feature type="compositionally biased region" description="Polar residues" evidence="1">
    <location>
        <begin position="152"/>
        <end position="169"/>
    </location>
</feature>
<protein>
    <submittedName>
        <fullName evidence="2">Uncharacterized protein</fullName>
    </submittedName>
</protein>
<dbReference type="AlphaFoldDB" id="A0A015JN56"/>
<keyword evidence="3" id="KW-1185">Reference proteome</keyword>
<gene>
    <name evidence="2" type="ORF">RirG_216730</name>
</gene>
<dbReference type="OrthoDB" id="2335075at2759"/>
<feature type="compositionally biased region" description="Polar residues" evidence="1">
    <location>
        <begin position="47"/>
        <end position="62"/>
    </location>
</feature>
<feature type="compositionally biased region" description="Polar residues" evidence="1">
    <location>
        <begin position="340"/>
        <end position="353"/>
    </location>
</feature>
<reference evidence="2 3" key="1">
    <citation type="submission" date="2014-02" db="EMBL/GenBank/DDBJ databases">
        <title>Single nucleus genome sequencing reveals high similarity among nuclei of an endomycorrhizal fungus.</title>
        <authorList>
            <person name="Lin K."/>
            <person name="Geurts R."/>
            <person name="Zhang Z."/>
            <person name="Limpens E."/>
            <person name="Saunders D.G."/>
            <person name="Mu D."/>
            <person name="Pang E."/>
            <person name="Cao H."/>
            <person name="Cha H."/>
            <person name="Lin T."/>
            <person name="Zhou Q."/>
            <person name="Shang Y."/>
            <person name="Li Y."/>
            <person name="Ivanov S."/>
            <person name="Sharma T."/>
            <person name="Velzen R.V."/>
            <person name="Ruijter N.D."/>
            <person name="Aanen D.K."/>
            <person name="Win J."/>
            <person name="Kamoun S."/>
            <person name="Bisseling T."/>
            <person name="Huang S."/>
        </authorList>
    </citation>
    <scope>NUCLEOTIDE SEQUENCE [LARGE SCALE GENOMIC DNA]</scope>
    <source>
        <strain evidence="3">DAOM197198w</strain>
    </source>
</reference>
<feature type="compositionally biased region" description="Polar residues" evidence="1">
    <location>
        <begin position="182"/>
        <end position="195"/>
    </location>
</feature>
<dbReference type="EMBL" id="JEMT01027740">
    <property type="protein sequence ID" value="EXX56399.1"/>
    <property type="molecule type" value="Genomic_DNA"/>
</dbReference>
<proteinExistence type="predicted"/>
<feature type="region of interest" description="Disordered" evidence="1">
    <location>
        <begin position="37"/>
        <end position="88"/>
    </location>
</feature>
<comment type="caution">
    <text evidence="2">The sequence shown here is derived from an EMBL/GenBank/DDBJ whole genome shotgun (WGS) entry which is preliminary data.</text>
</comment>
<accession>A0A015JN56</accession>
<dbReference type="Proteomes" id="UP000022910">
    <property type="component" value="Unassembled WGS sequence"/>
</dbReference>
<evidence type="ECO:0000313" key="2">
    <source>
        <dbReference type="EMBL" id="EXX56399.1"/>
    </source>
</evidence>
<evidence type="ECO:0000256" key="1">
    <source>
        <dbReference type="SAM" id="MobiDB-lite"/>
    </source>
</evidence>
<feature type="compositionally biased region" description="Polar residues" evidence="1">
    <location>
        <begin position="70"/>
        <end position="87"/>
    </location>
</feature>